<evidence type="ECO:0000313" key="2">
    <source>
        <dbReference type="Proteomes" id="UP001319180"/>
    </source>
</evidence>
<gene>
    <name evidence="1" type="ORF">KK078_06815</name>
</gene>
<keyword evidence="2" id="KW-1185">Reference proteome</keyword>
<reference evidence="1 2" key="1">
    <citation type="submission" date="2021-05" db="EMBL/GenBank/DDBJ databases">
        <title>A Polyphasic approach of four new species of the genus Ohtaekwangia: Ohtaekwangia histidinii sp. nov., Ohtaekwangia cretensis sp. nov., Ohtaekwangia indiensis sp. nov., Ohtaekwangia reichenbachii sp. nov. from diverse environment.</title>
        <authorList>
            <person name="Octaviana S."/>
        </authorList>
    </citation>
    <scope>NUCLEOTIDE SEQUENCE [LARGE SCALE GENOMIC DNA]</scope>
    <source>
        <strain evidence="1 2">PWU37</strain>
    </source>
</reference>
<protein>
    <submittedName>
        <fullName evidence="1">Uncharacterized protein</fullName>
    </submittedName>
</protein>
<proteinExistence type="predicted"/>
<sequence>MILRNILRRWKICIALFSLLSFFTTGTGLQACYWRPENEELRYMLFNPDLLQNRAWWSFFYSAHLHAFDGRYSSSRDEDQLIAEWITAAGASPGDTTAARACVFGEPSDSALAVNNFYQKLQQKPAVFACFKTLKQYEGLAGFESTWSDTGRKSSSGAYDSALEQVSALVAREQNTFLQKKYAFLLTKIAFYAPDRALFNATYNRYFKNVATPGVLDWWAMHYKAMMLEGIHNDSANYLHARVFSHATAKMMVSRQFYSSRDMDSVLALAEDNRSRADVYVLRETINPGRGLEGIRQVYTLAADHPHLPLLIGREVNKFEDWLGTTRYVNAQVSPRDYWGNRPVTENWQRDRLYLDEFVKALKTMDGLARRYPAYLNVVLANLSLMQGNGKAAAAYLDRVPTGDPAMAYQVTALRAVQITLQEDVRDRAVQEKLGVLYKTLLADRNGQFESQKILYSLSTYLRHVFAKRGVVGLAGLFDSYARERFCYSCITYGTFEYTFIRYLDRYASTADLEALLEVYRRKDKNTLEEVLFKPYDHPHYFEDLLVTKYLRQGDVANALATVRKIPDAFWSTFSNAQYYLDRDPFTVNAELLAGQTMVTYTKREIVEKLYALDTAARQDPAQRAHNYFMLGNAWFTFTTHAWFMLSYGDGSATPDEAVYAIGYTNARRYFKKALDAERDPEKRVRALYMLALLSESKKEKLVYARQYEEYETTAFYGRRNCLTLYDLAEKN</sequence>
<dbReference type="PROSITE" id="PS51257">
    <property type="entry name" value="PROKAR_LIPOPROTEIN"/>
    <property type="match status" value="1"/>
</dbReference>
<organism evidence="1 2">
    <name type="scientific">Dawidia soli</name>
    <dbReference type="NCBI Taxonomy" id="2782352"/>
    <lineage>
        <taxon>Bacteria</taxon>
        <taxon>Pseudomonadati</taxon>
        <taxon>Bacteroidota</taxon>
        <taxon>Cytophagia</taxon>
        <taxon>Cytophagales</taxon>
        <taxon>Chryseotaleaceae</taxon>
        <taxon>Dawidia</taxon>
    </lineage>
</organism>
<dbReference type="EMBL" id="JAHESC010000007">
    <property type="protein sequence ID" value="MBT1686260.1"/>
    <property type="molecule type" value="Genomic_DNA"/>
</dbReference>
<dbReference type="AlphaFoldDB" id="A0AAP2D8E6"/>
<accession>A0AAP2D8E6</accession>
<dbReference type="RefSeq" id="WP_254089501.1">
    <property type="nucleotide sequence ID" value="NZ_JAHESC010000007.1"/>
</dbReference>
<comment type="caution">
    <text evidence="1">The sequence shown here is derived from an EMBL/GenBank/DDBJ whole genome shotgun (WGS) entry which is preliminary data.</text>
</comment>
<evidence type="ECO:0000313" key="1">
    <source>
        <dbReference type="EMBL" id="MBT1686260.1"/>
    </source>
</evidence>
<dbReference type="Proteomes" id="UP001319180">
    <property type="component" value="Unassembled WGS sequence"/>
</dbReference>
<name>A0AAP2D8E6_9BACT</name>